<dbReference type="GO" id="GO:0000160">
    <property type="term" value="P:phosphorelay signal transduction system"/>
    <property type="evidence" value="ECO:0007669"/>
    <property type="project" value="InterPro"/>
</dbReference>
<dbReference type="SUPFAM" id="SSF52172">
    <property type="entry name" value="CheY-like"/>
    <property type="match status" value="1"/>
</dbReference>
<dbReference type="Gene3D" id="3.40.50.2300">
    <property type="match status" value="1"/>
</dbReference>
<dbReference type="SMART" id="SM00448">
    <property type="entry name" value="REC"/>
    <property type="match status" value="1"/>
</dbReference>
<protein>
    <submittedName>
        <fullName evidence="4">Response regulator</fullName>
    </submittedName>
</protein>
<reference evidence="4 5" key="1">
    <citation type="submission" date="2019-03" db="EMBL/GenBank/DDBJ databases">
        <title>Ramlibacter henchirensis DSM 14656, whole genome shotgun sequence.</title>
        <authorList>
            <person name="Zhang X."/>
            <person name="Feng G."/>
            <person name="Zhu H."/>
        </authorList>
    </citation>
    <scope>NUCLEOTIDE SEQUENCE [LARGE SCALE GENOMIC DNA]</scope>
    <source>
        <strain evidence="4 5">DSM 14656</strain>
    </source>
</reference>
<name>A0A4Z0BS16_9BURK</name>
<dbReference type="AlphaFoldDB" id="A0A4Z0BS16"/>
<dbReference type="PROSITE" id="PS50110">
    <property type="entry name" value="RESPONSE_REGULATORY"/>
    <property type="match status" value="1"/>
</dbReference>
<comment type="caution">
    <text evidence="4">The sequence shown here is derived from an EMBL/GenBank/DDBJ whole genome shotgun (WGS) entry which is preliminary data.</text>
</comment>
<dbReference type="PANTHER" id="PTHR44591:SF3">
    <property type="entry name" value="RESPONSE REGULATORY DOMAIN-CONTAINING PROTEIN"/>
    <property type="match status" value="1"/>
</dbReference>
<dbReference type="PANTHER" id="PTHR44591">
    <property type="entry name" value="STRESS RESPONSE REGULATOR PROTEIN 1"/>
    <property type="match status" value="1"/>
</dbReference>
<evidence type="ECO:0000313" key="5">
    <source>
        <dbReference type="Proteomes" id="UP000298180"/>
    </source>
</evidence>
<dbReference type="Pfam" id="PF00072">
    <property type="entry name" value="Response_reg"/>
    <property type="match status" value="1"/>
</dbReference>
<keyword evidence="1 2" id="KW-0597">Phosphoprotein</keyword>
<evidence type="ECO:0000313" key="4">
    <source>
        <dbReference type="EMBL" id="TFZ00789.1"/>
    </source>
</evidence>
<evidence type="ECO:0000256" key="1">
    <source>
        <dbReference type="ARBA" id="ARBA00022553"/>
    </source>
</evidence>
<dbReference type="OrthoDB" id="9801101at2"/>
<accession>A0A4Z0BS16</accession>
<dbReference type="InterPro" id="IPR050595">
    <property type="entry name" value="Bact_response_regulator"/>
</dbReference>
<dbReference type="Proteomes" id="UP000298180">
    <property type="component" value="Unassembled WGS sequence"/>
</dbReference>
<sequence>MSEVRILLVEDEFSSAEVLALLLADAGYHVTVAADGRQALSRLEDAAPDLLVTDFMMPGMNGAELVKALRATPRYADLPVLLISGAPESALRPYKVPYQAFLRKPFALDEFLRAVANLRDAAPGRGRPATQA</sequence>
<dbReference type="InterPro" id="IPR011006">
    <property type="entry name" value="CheY-like_superfamily"/>
</dbReference>
<evidence type="ECO:0000259" key="3">
    <source>
        <dbReference type="PROSITE" id="PS50110"/>
    </source>
</evidence>
<proteinExistence type="predicted"/>
<feature type="modified residue" description="4-aspartylphosphate" evidence="2">
    <location>
        <position position="54"/>
    </location>
</feature>
<evidence type="ECO:0000256" key="2">
    <source>
        <dbReference type="PROSITE-ProRule" id="PRU00169"/>
    </source>
</evidence>
<feature type="domain" description="Response regulatory" evidence="3">
    <location>
        <begin position="5"/>
        <end position="119"/>
    </location>
</feature>
<gene>
    <name evidence="4" type="ORF">EZ313_20305</name>
</gene>
<dbReference type="RefSeq" id="WP_135265127.1">
    <property type="nucleotide sequence ID" value="NZ_SMLM01000003.1"/>
</dbReference>
<dbReference type="InterPro" id="IPR001789">
    <property type="entry name" value="Sig_transdc_resp-reg_receiver"/>
</dbReference>
<organism evidence="4 5">
    <name type="scientific">Ramlibacter henchirensis</name>
    <dbReference type="NCBI Taxonomy" id="204072"/>
    <lineage>
        <taxon>Bacteria</taxon>
        <taxon>Pseudomonadati</taxon>
        <taxon>Pseudomonadota</taxon>
        <taxon>Betaproteobacteria</taxon>
        <taxon>Burkholderiales</taxon>
        <taxon>Comamonadaceae</taxon>
        <taxon>Ramlibacter</taxon>
    </lineage>
</organism>
<dbReference type="EMBL" id="SMLM01000003">
    <property type="protein sequence ID" value="TFZ00789.1"/>
    <property type="molecule type" value="Genomic_DNA"/>
</dbReference>
<keyword evidence="5" id="KW-1185">Reference proteome</keyword>